<accession>J4GTM5</accession>
<dbReference type="HOGENOM" id="CLU_2003964_0_0_1"/>
<gene>
    <name evidence="2" type="ORF">FIBRA_06829</name>
</gene>
<dbReference type="GeneID" id="24099556"/>
<dbReference type="InParanoid" id="J4GTM5"/>
<reference evidence="2 3" key="1">
    <citation type="journal article" date="2012" name="Appl. Environ. Microbiol.">
        <title>Short-read sequencing for genomic analysis of the brown rot fungus Fibroporia radiculosa.</title>
        <authorList>
            <person name="Tang J.D."/>
            <person name="Perkins A.D."/>
            <person name="Sonstegard T.S."/>
            <person name="Schroeder S.G."/>
            <person name="Burgess S.C."/>
            <person name="Diehl S.V."/>
        </authorList>
    </citation>
    <scope>NUCLEOTIDE SEQUENCE [LARGE SCALE GENOMIC DNA]</scope>
    <source>
        <strain evidence="2 3">TFFH 294</strain>
    </source>
</reference>
<dbReference type="Proteomes" id="UP000006352">
    <property type="component" value="Unassembled WGS sequence"/>
</dbReference>
<evidence type="ECO:0000256" key="1">
    <source>
        <dbReference type="SAM" id="MobiDB-lite"/>
    </source>
</evidence>
<evidence type="ECO:0000313" key="3">
    <source>
        <dbReference type="Proteomes" id="UP000006352"/>
    </source>
</evidence>
<proteinExistence type="predicted"/>
<organism evidence="2 3">
    <name type="scientific">Fibroporia radiculosa</name>
    <dbReference type="NCBI Taxonomy" id="599839"/>
    <lineage>
        <taxon>Eukaryota</taxon>
        <taxon>Fungi</taxon>
        <taxon>Dikarya</taxon>
        <taxon>Basidiomycota</taxon>
        <taxon>Agaricomycotina</taxon>
        <taxon>Agaricomycetes</taxon>
        <taxon>Polyporales</taxon>
        <taxon>Fibroporiaceae</taxon>
        <taxon>Fibroporia</taxon>
    </lineage>
</organism>
<feature type="compositionally biased region" description="Polar residues" evidence="1">
    <location>
        <begin position="21"/>
        <end position="38"/>
    </location>
</feature>
<dbReference type="EMBL" id="HE797161">
    <property type="protein sequence ID" value="CCM04645.1"/>
    <property type="molecule type" value="Genomic_DNA"/>
</dbReference>
<name>J4GTM5_9APHY</name>
<dbReference type="OrthoDB" id="2564984at2759"/>
<dbReference type="RefSeq" id="XP_012183928.1">
    <property type="nucleotide sequence ID" value="XM_012328538.1"/>
</dbReference>
<feature type="region of interest" description="Disordered" evidence="1">
    <location>
        <begin position="1"/>
        <end position="81"/>
    </location>
</feature>
<keyword evidence="3" id="KW-1185">Reference proteome</keyword>
<sequence>MIDIKATESQPDSQPPPYDWQASSNDVPLQALPPTNYSPAEAPTTLKPDFPAQTPPAQPVQSQPQPAPQPQVDPAEREAALGRQYQEQLFARCARGDHEVTTKHGPIGIISAILLFPIGLLCLL</sequence>
<evidence type="ECO:0000313" key="2">
    <source>
        <dbReference type="EMBL" id="CCM04645.1"/>
    </source>
</evidence>
<dbReference type="STRING" id="599839.J4GTM5"/>
<dbReference type="AlphaFoldDB" id="J4GTM5"/>
<protein>
    <submittedName>
        <fullName evidence="2">Uncharacterized protein</fullName>
    </submittedName>
</protein>